<name>A0A944CAP5_9HYPH</name>
<comment type="caution">
    <text evidence="2">The sequence shown here is derived from an EMBL/GenBank/DDBJ whole genome shotgun (WGS) entry which is preliminary data.</text>
</comment>
<dbReference type="Proteomes" id="UP000705379">
    <property type="component" value="Unassembled WGS sequence"/>
</dbReference>
<sequence length="80" mass="9228">MWLNTKRAVKEFTSYCGAAFIVYLVVVLVFLKIILIGVDSNYMDRALISVIMAAAYFIFVFLRIFLKVISENDQVGDRRK</sequence>
<accession>A0A944CAP5</accession>
<reference evidence="2" key="1">
    <citation type="submission" date="2018-08" db="EMBL/GenBank/DDBJ databases">
        <authorList>
            <person name="Jin W."/>
            <person name="Wang H."/>
            <person name="Yang Y."/>
            <person name="Li M."/>
            <person name="Liu J."/>
        </authorList>
    </citation>
    <scope>NUCLEOTIDE SEQUENCE</scope>
    <source>
        <strain evidence="2">AESS21</strain>
    </source>
</reference>
<evidence type="ECO:0000313" key="3">
    <source>
        <dbReference type="Proteomes" id="UP000705379"/>
    </source>
</evidence>
<feature type="transmembrane region" description="Helical" evidence="1">
    <location>
        <begin position="46"/>
        <end position="66"/>
    </location>
</feature>
<feature type="transmembrane region" description="Helical" evidence="1">
    <location>
        <begin position="12"/>
        <end position="34"/>
    </location>
</feature>
<gene>
    <name evidence="2" type="ORF">DYI23_01080</name>
</gene>
<evidence type="ECO:0000256" key="1">
    <source>
        <dbReference type="SAM" id="Phobius"/>
    </source>
</evidence>
<proteinExistence type="predicted"/>
<dbReference type="AlphaFoldDB" id="A0A944CAP5"/>
<protein>
    <submittedName>
        <fullName evidence="2">Uncharacterized protein</fullName>
    </submittedName>
</protein>
<keyword evidence="1" id="KW-1133">Transmembrane helix</keyword>
<keyword evidence="1" id="KW-0472">Membrane</keyword>
<dbReference type="EMBL" id="QTKU01000001">
    <property type="protein sequence ID" value="MBS8258796.1"/>
    <property type="molecule type" value="Genomic_DNA"/>
</dbReference>
<organism evidence="2 3">
    <name type="scientific">Roseibium polysiphoniae</name>
    <dbReference type="NCBI Taxonomy" id="2571221"/>
    <lineage>
        <taxon>Bacteria</taxon>
        <taxon>Pseudomonadati</taxon>
        <taxon>Pseudomonadota</taxon>
        <taxon>Alphaproteobacteria</taxon>
        <taxon>Hyphomicrobiales</taxon>
        <taxon>Stappiaceae</taxon>
        <taxon>Roseibium</taxon>
    </lineage>
</organism>
<keyword evidence="1" id="KW-0812">Transmembrane</keyword>
<reference evidence="2" key="2">
    <citation type="journal article" date="2021" name="Microorganisms">
        <title>Bacterial Dimethylsulfoniopropionate Biosynthesis in the East China Sea.</title>
        <authorList>
            <person name="Liu J."/>
            <person name="Zhang Y."/>
            <person name="Liu J."/>
            <person name="Zhong H."/>
            <person name="Williams B.T."/>
            <person name="Zheng Y."/>
            <person name="Curson A.R.J."/>
            <person name="Sun C."/>
            <person name="Sun H."/>
            <person name="Song D."/>
            <person name="Wagner Mackenzie B."/>
            <person name="Bermejo Martinez A."/>
            <person name="Todd J.D."/>
            <person name="Zhang X.H."/>
        </authorList>
    </citation>
    <scope>NUCLEOTIDE SEQUENCE</scope>
    <source>
        <strain evidence="2">AESS21</strain>
    </source>
</reference>
<evidence type="ECO:0000313" key="2">
    <source>
        <dbReference type="EMBL" id="MBS8258796.1"/>
    </source>
</evidence>